<evidence type="ECO:0000259" key="1">
    <source>
        <dbReference type="Pfam" id="PF12804"/>
    </source>
</evidence>
<comment type="caution">
    <text evidence="2">The sequence shown here is derived from an EMBL/GenBank/DDBJ whole genome shotgun (WGS) entry which is preliminary data.</text>
</comment>
<dbReference type="PANTHER" id="PTHR43777:SF1">
    <property type="entry name" value="MOLYBDENUM COFACTOR CYTIDYLYLTRANSFERASE"/>
    <property type="match status" value="1"/>
</dbReference>
<dbReference type="PANTHER" id="PTHR43777">
    <property type="entry name" value="MOLYBDENUM COFACTOR CYTIDYLYLTRANSFERASE"/>
    <property type="match status" value="1"/>
</dbReference>
<gene>
    <name evidence="2" type="ORF">FB390_1770</name>
</gene>
<name>A0A543F8L0_9NOCA</name>
<keyword evidence="3" id="KW-1185">Reference proteome</keyword>
<dbReference type="Proteomes" id="UP000316331">
    <property type="component" value="Unassembled WGS sequence"/>
</dbReference>
<dbReference type="Pfam" id="PF12804">
    <property type="entry name" value="NTP_transf_3"/>
    <property type="match status" value="1"/>
</dbReference>
<dbReference type="InterPro" id="IPR025877">
    <property type="entry name" value="MobA-like_NTP_Trfase"/>
</dbReference>
<evidence type="ECO:0000313" key="2">
    <source>
        <dbReference type="EMBL" id="TQM30153.1"/>
    </source>
</evidence>
<organism evidence="2 3">
    <name type="scientific">Nocardia bhagyanarayanae</name>
    <dbReference type="NCBI Taxonomy" id="1215925"/>
    <lineage>
        <taxon>Bacteria</taxon>
        <taxon>Bacillati</taxon>
        <taxon>Actinomycetota</taxon>
        <taxon>Actinomycetes</taxon>
        <taxon>Mycobacteriales</taxon>
        <taxon>Nocardiaceae</taxon>
        <taxon>Nocardia</taxon>
    </lineage>
</organism>
<dbReference type="InterPro" id="IPR029044">
    <property type="entry name" value="Nucleotide-diphossugar_trans"/>
</dbReference>
<dbReference type="RefSeq" id="WP_246123925.1">
    <property type="nucleotide sequence ID" value="NZ_VFPG01000001.1"/>
</dbReference>
<sequence>MAASDRAGNAPVARTGCAGIVLAAGAGTRYGRPKALAEGGAWLRAAVRALRDGGCAPVIVVLGATGPAPETVGLPAGAVPVWAPDWATGIGASLRAGLRAAARTRARAVAIMPVDTPDVGADVVARVLAAERAAPSGLARAVFHDTPGHPVVIDHKHWTSVSAEATADSGARTYLSSRDDMVCVTCDDLATGRDHDFPASTHADRSGN</sequence>
<protein>
    <submittedName>
        <fullName evidence="2">Nicotine blue oxidoreductase</fullName>
    </submittedName>
</protein>
<dbReference type="EMBL" id="VFPG01000001">
    <property type="protein sequence ID" value="TQM30153.1"/>
    <property type="molecule type" value="Genomic_DNA"/>
</dbReference>
<dbReference type="CDD" id="cd04182">
    <property type="entry name" value="GT_2_like_f"/>
    <property type="match status" value="1"/>
</dbReference>
<reference evidence="2 3" key="1">
    <citation type="submission" date="2019-06" db="EMBL/GenBank/DDBJ databases">
        <title>Sequencing the genomes of 1000 actinobacteria strains.</title>
        <authorList>
            <person name="Klenk H.-P."/>
        </authorList>
    </citation>
    <scope>NUCLEOTIDE SEQUENCE [LARGE SCALE GENOMIC DNA]</scope>
    <source>
        <strain evidence="2 3">DSM 103495</strain>
    </source>
</reference>
<feature type="domain" description="MobA-like NTP transferase" evidence="1">
    <location>
        <begin position="19"/>
        <end position="178"/>
    </location>
</feature>
<proteinExistence type="predicted"/>
<dbReference type="SUPFAM" id="SSF53448">
    <property type="entry name" value="Nucleotide-diphospho-sugar transferases"/>
    <property type="match status" value="1"/>
</dbReference>
<evidence type="ECO:0000313" key="3">
    <source>
        <dbReference type="Proteomes" id="UP000316331"/>
    </source>
</evidence>
<accession>A0A543F8L0</accession>
<dbReference type="GO" id="GO:0016779">
    <property type="term" value="F:nucleotidyltransferase activity"/>
    <property type="evidence" value="ECO:0007669"/>
    <property type="project" value="UniProtKB-ARBA"/>
</dbReference>
<dbReference type="AlphaFoldDB" id="A0A543F8L0"/>
<dbReference type="Gene3D" id="3.90.550.10">
    <property type="entry name" value="Spore Coat Polysaccharide Biosynthesis Protein SpsA, Chain A"/>
    <property type="match status" value="1"/>
</dbReference>